<proteinExistence type="inferred from homology"/>
<evidence type="ECO:0000256" key="2">
    <source>
        <dbReference type="SAM" id="MobiDB-lite"/>
    </source>
</evidence>
<reference evidence="5 6" key="1">
    <citation type="submission" date="2017-09" db="EMBL/GenBank/DDBJ databases">
        <title>Metagenomic Analysis Reveals Denitrifying Candidatus Accumulibacter and Flanking Population as a Source of N2O.</title>
        <authorList>
            <person name="Gao H."/>
            <person name="Mao Y."/>
            <person name="Zhao X."/>
            <person name="Liu W.-T."/>
            <person name="Zhang T."/>
            <person name="Wells G."/>
        </authorList>
    </citation>
    <scope>NUCLEOTIDE SEQUENCE [LARGE SCALE GENOMIC DNA]</scope>
    <source>
        <strain evidence="5">CANDO_2_IC</strain>
    </source>
</reference>
<feature type="transmembrane region" description="Helical" evidence="3">
    <location>
        <begin position="56"/>
        <end position="76"/>
    </location>
</feature>
<feature type="region of interest" description="Disordered" evidence="2">
    <location>
        <begin position="626"/>
        <end position="645"/>
    </location>
</feature>
<sequence length="645" mass="69503">MSRWRLSAGLSAYLVLMTRPTKQGLMLLADAVLLAFAVWVAYAIRLGEWFLPNASQALLILVAPILAMPVFLKMGLYRSVIRYLGEQALWSVLKGMSLAAMLWAVLAFMTQMTGLEGVPRAVPFLYWLIGFALVAGSRFGARWLLWLPTRSRFSGKQVLIYGAGNAGRQLAESLRRGRDLFPAGFLDDDRNLHGKDVGGLRVYPPEHLPTLLERFDIHDVIVTLPSASSARRREVVASLEHYAVRVRILPALTDIANGRHLVNMVREVDIGDLLGRDPVAADPTLLGRRITGKAVLVTGAGGSIGSELCRQIAALQPGRLILLDASEHALYQIHRTLQSVLDCELVPCLGSVGDAGLVSRLLARHQIATIYHAAAYKHVPMVEANVLEGARNNILGTLTLASAAFDAGVETFVLISTDKAVRPTNIMGASKRWAELVVQGFARQSAARASGQRFCAVRFGNVLGSSGSVIPLFKEQIAQGGPVTVTDAEVTRYFMSIHEAVQLVIQTGSLANGGEVFLLDMGEPVRILDLARNMIRLAGSTVCDEANPEGDIEIILTGLRPGEKLYEELLIASSNGVGTSHPKIMKADEPSLDRATLAGLIEQLSTALHARDEAAVRAVVMRVAGDPGDGEHGAEMAEAQASGES</sequence>
<dbReference type="Proteomes" id="UP000342300">
    <property type="component" value="Unassembled WGS sequence"/>
</dbReference>
<evidence type="ECO:0000256" key="1">
    <source>
        <dbReference type="ARBA" id="ARBA00007430"/>
    </source>
</evidence>
<feature type="domain" description="Polysaccharide biosynthesis protein CapD-like" evidence="4">
    <location>
        <begin position="295"/>
        <end position="587"/>
    </location>
</feature>
<keyword evidence="3" id="KW-0812">Transmembrane</keyword>
<evidence type="ECO:0000256" key="3">
    <source>
        <dbReference type="SAM" id="Phobius"/>
    </source>
</evidence>
<comment type="caution">
    <text evidence="5">The sequence shown here is derived from an EMBL/GenBank/DDBJ whole genome shotgun (WGS) entry which is preliminary data.</text>
</comment>
<feature type="transmembrane region" description="Helical" evidence="3">
    <location>
        <begin position="25"/>
        <end position="44"/>
    </location>
</feature>
<dbReference type="AlphaFoldDB" id="A0A6A7RWG0"/>
<dbReference type="CDD" id="cd05237">
    <property type="entry name" value="UDP_invert_4-6DH_SDR_e"/>
    <property type="match status" value="1"/>
</dbReference>
<gene>
    <name evidence="5" type="ORF">CRU78_13480</name>
</gene>
<keyword evidence="3" id="KW-0472">Membrane</keyword>
<feature type="transmembrane region" description="Helical" evidence="3">
    <location>
        <begin position="124"/>
        <end position="145"/>
    </location>
</feature>
<dbReference type="InterPro" id="IPR051203">
    <property type="entry name" value="Polysaccharide_Synthase-Rel"/>
</dbReference>
<dbReference type="SUPFAM" id="SSF53335">
    <property type="entry name" value="S-adenosyl-L-methionine-dependent methyltransferases"/>
    <property type="match status" value="1"/>
</dbReference>
<protein>
    <submittedName>
        <fullName evidence="5">Polysaccharide biosynthesis protein</fullName>
    </submittedName>
</protein>
<accession>A0A6A7RWG0</accession>
<organism evidence="5 6">
    <name type="scientific">Candidatus Accumulibacter phosphatis</name>
    <dbReference type="NCBI Taxonomy" id="327160"/>
    <lineage>
        <taxon>Bacteria</taxon>
        <taxon>Pseudomonadati</taxon>
        <taxon>Pseudomonadota</taxon>
        <taxon>Betaproteobacteria</taxon>
        <taxon>Candidatus Accumulibacter</taxon>
    </lineage>
</organism>
<name>A0A6A7RWG0_9PROT</name>
<dbReference type="SUPFAM" id="SSF51735">
    <property type="entry name" value="NAD(P)-binding Rossmann-fold domains"/>
    <property type="match status" value="1"/>
</dbReference>
<dbReference type="InterPro" id="IPR003869">
    <property type="entry name" value="Polysac_CapD-like"/>
</dbReference>
<evidence type="ECO:0000313" key="6">
    <source>
        <dbReference type="Proteomes" id="UP000342300"/>
    </source>
</evidence>
<dbReference type="InterPro" id="IPR036291">
    <property type="entry name" value="NAD(P)-bd_dom_sf"/>
</dbReference>
<keyword evidence="3" id="KW-1133">Transmembrane helix</keyword>
<dbReference type="Pfam" id="PF02719">
    <property type="entry name" value="Polysacc_synt_2"/>
    <property type="match status" value="1"/>
</dbReference>
<dbReference type="PANTHER" id="PTHR43318">
    <property type="entry name" value="UDP-N-ACETYLGLUCOSAMINE 4,6-DEHYDRATASE"/>
    <property type="match status" value="1"/>
</dbReference>
<dbReference type="EMBL" id="PDHS01000321">
    <property type="protein sequence ID" value="MQM31470.1"/>
    <property type="molecule type" value="Genomic_DNA"/>
</dbReference>
<dbReference type="Gene3D" id="3.40.50.720">
    <property type="entry name" value="NAD(P)-binding Rossmann-like Domain"/>
    <property type="match status" value="2"/>
</dbReference>
<evidence type="ECO:0000259" key="4">
    <source>
        <dbReference type="Pfam" id="PF02719"/>
    </source>
</evidence>
<dbReference type="Pfam" id="PF13727">
    <property type="entry name" value="CoA_binding_3"/>
    <property type="match status" value="1"/>
</dbReference>
<dbReference type="InterPro" id="IPR029063">
    <property type="entry name" value="SAM-dependent_MTases_sf"/>
</dbReference>
<dbReference type="PANTHER" id="PTHR43318:SF1">
    <property type="entry name" value="POLYSACCHARIDE BIOSYNTHESIS PROTEIN EPSC-RELATED"/>
    <property type="match status" value="1"/>
</dbReference>
<comment type="similarity">
    <text evidence="1">Belongs to the polysaccharide synthase family.</text>
</comment>
<feature type="transmembrane region" description="Helical" evidence="3">
    <location>
        <begin position="88"/>
        <end position="112"/>
    </location>
</feature>
<evidence type="ECO:0000313" key="5">
    <source>
        <dbReference type="EMBL" id="MQM31470.1"/>
    </source>
</evidence>